<gene>
    <name evidence="2" type="ORF">PCON_05571</name>
</gene>
<sequence>MAPHNPGITLPLQHTHYQHCFPSLGNSRQRTTESIHVEANGNCSISILIPGEFVPVENRFEEKSREAVESGSESDPNSDSEVVQKFLEKSK</sequence>
<protein>
    <submittedName>
        <fullName evidence="2">Uncharacterized protein</fullName>
    </submittedName>
</protein>
<proteinExistence type="predicted"/>
<reference evidence="2 3" key="1">
    <citation type="journal article" date="2013" name="PLoS Genet.">
        <title>The genome and development-dependent transcriptomes of Pyronema confluens: a window into fungal evolution.</title>
        <authorList>
            <person name="Traeger S."/>
            <person name="Altegoer F."/>
            <person name="Freitag M."/>
            <person name="Gabaldon T."/>
            <person name="Kempken F."/>
            <person name="Kumar A."/>
            <person name="Marcet-Houben M."/>
            <person name="Poggeler S."/>
            <person name="Stajich J.E."/>
            <person name="Nowrousian M."/>
        </authorList>
    </citation>
    <scope>NUCLEOTIDE SEQUENCE [LARGE SCALE GENOMIC DNA]</scope>
    <source>
        <strain evidence="3">CBS 100304</strain>
        <tissue evidence="2">Vegetative mycelium</tissue>
    </source>
</reference>
<dbReference type="EMBL" id="HF935278">
    <property type="protein sequence ID" value="CCX05984.1"/>
    <property type="molecule type" value="Genomic_DNA"/>
</dbReference>
<feature type="compositionally biased region" description="Polar residues" evidence="1">
    <location>
        <begin position="71"/>
        <end position="81"/>
    </location>
</feature>
<name>U4L1K0_PYROM</name>
<keyword evidence="3" id="KW-1185">Reference proteome</keyword>
<evidence type="ECO:0000256" key="1">
    <source>
        <dbReference type="SAM" id="MobiDB-lite"/>
    </source>
</evidence>
<accession>U4L1K0</accession>
<feature type="region of interest" description="Disordered" evidence="1">
    <location>
        <begin position="64"/>
        <end position="91"/>
    </location>
</feature>
<evidence type="ECO:0000313" key="2">
    <source>
        <dbReference type="EMBL" id="CCX05984.1"/>
    </source>
</evidence>
<organism evidence="2 3">
    <name type="scientific">Pyronema omphalodes (strain CBS 100304)</name>
    <name type="common">Pyronema confluens</name>
    <dbReference type="NCBI Taxonomy" id="1076935"/>
    <lineage>
        <taxon>Eukaryota</taxon>
        <taxon>Fungi</taxon>
        <taxon>Dikarya</taxon>
        <taxon>Ascomycota</taxon>
        <taxon>Pezizomycotina</taxon>
        <taxon>Pezizomycetes</taxon>
        <taxon>Pezizales</taxon>
        <taxon>Pyronemataceae</taxon>
        <taxon>Pyronema</taxon>
    </lineage>
</organism>
<dbReference type="AlphaFoldDB" id="U4L1K0"/>
<dbReference type="Proteomes" id="UP000018144">
    <property type="component" value="Unassembled WGS sequence"/>
</dbReference>
<evidence type="ECO:0000313" key="3">
    <source>
        <dbReference type="Proteomes" id="UP000018144"/>
    </source>
</evidence>